<protein>
    <submittedName>
        <fullName evidence="1">Uncharacterized protein</fullName>
    </submittedName>
</protein>
<proteinExistence type="predicted"/>
<evidence type="ECO:0000313" key="1">
    <source>
        <dbReference type="EMBL" id="CTQ48467.1"/>
    </source>
</evidence>
<dbReference type="EMBL" id="CXSU01000005">
    <property type="protein sequence ID" value="CTQ48467.1"/>
    <property type="molecule type" value="Genomic_DNA"/>
</dbReference>
<gene>
    <name evidence="1" type="ORF">JDO7802_00469</name>
</gene>
<sequence length="101" mass="11067">MKFRVSIGVLAGDFATQQLAFAHLLDIAPQADFDQVEVLARPCERRLAHFFGPDGGPPDMPEDTLILLMPGSGVPLVRTDHLRVVGRFTGTITRALIPEEE</sequence>
<evidence type="ECO:0000313" key="2">
    <source>
        <dbReference type="Proteomes" id="UP000049222"/>
    </source>
</evidence>
<accession>A0A0M6YGS5</accession>
<dbReference type="Proteomes" id="UP000049222">
    <property type="component" value="Unassembled WGS sequence"/>
</dbReference>
<keyword evidence="2" id="KW-1185">Reference proteome</keyword>
<dbReference type="STRING" id="420998.JDO7802_00469"/>
<dbReference type="RefSeq" id="WP_055082202.1">
    <property type="nucleotide sequence ID" value="NZ_CXSU01000005.1"/>
</dbReference>
<name>A0A0M6YGS5_9RHOB</name>
<organism evidence="1 2">
    <name type="scientific">Jannaschia donghaensis</name>
    <dbReference type="NCBI Taxonomy" id="420998"/>
    <lineage>
        <taxon>Bacteria</taxon>
        <taxon>Pseudomonadati</taxon>
        <taxon>Pseudomonadota</taxon>
        <taxon>Alphaproteobacteria</taxon>
        <taxon>Rhodobacterales</taxon>
        <taxon>Roseobacteraceae</taxon>
        <taxon>Jannaschia</taxon>
    </lineage>
</organism>
<dbReference type="OrthoDB" id="7658906at2"/>
<reference evidence="1 2" key="1">
    <citation type="submission" date="2015-07" db="EMBL/GenBank/DDBJ databases">
        <authorList>
            <person name="Noorani M."/>
        </authorList>
    </citation>
    <scope>NUCLEOTIDE SEQUENCE [LARGE SCALE GENOMIC DNA]</scope>
    <source>
        <strain evidence="1 2">CECT 7802</strain>
    </source>
</reference>
<dbReference type="AlphaFoldDB" id="A0A0M6YGS5"/>